<organism evidence="2 3">
    <name type="scientific">Nonomuraea turkmeniaca</name>
    <dbReference type="NCBI Taxonomy" id="103838"/>
    <lineage>
        <taxon>Bacteria</taxon>
        <taxon>Bacillati</taxon>
        <taxon>Actinomycetota</taxon>
        <taxon>Actinomycetes</taxon>
        <taxon>Streptosporangiales</taxon>
        <taxon>Streptosporangiaceae</taxon>
        <taxon>Nonomuraea</taxon>
    </lineage>
</organism>
<evidence type="ECO:0000256" key="1">
    <source>
        <dbReference type="SAM" id="Coils"/>
    </source>
</evidence>
<evidence type="ECO:0000313" key="3">
    <source>
        <dbReference type="Proteomes" id="UP000309128"/>
    </source>
</evidence>
<dbReference type="Gene3D" id="1.20.58.130">
    <property type="match status" value="1"/>
</dbReference>
<accession>A0A5S4F0T3</accession>
<name>A0A5S4F0T3_9ACTN</name>
<sequence length="123" mass="13484">MDVQAEVLEEAAPVRYVDLLREVDDRTRHLRAEIAALRTELAAARAELGEDVAAVQTEVEGVRRAVNAGPGESGDEDGDLRLDMLEGFAAVRAEIAHEFGSVRSEMLDLGIKLDRLLNRDGCR</sequence>
<comment type="caution">
    <text evidence="2">The sequence shown here is derived from an EMBL/GenBank/DDBJ whole genome shotgun (WGS) entry which is preliminary data.</text>
</comment>
<dbReference type="Proteomes" id="UP000309128">
    <property type="component" value="Unassembled WGS sequence"/>
</dbReference>
<reference evidence="2 3" key="1">
    <citation type="submission" date="2019-05" db="EMBL/GenBank/DDBJ databases">
        <title>Draft genome sequence of Nonomuraea turkmeniaca DSM 43926.</title>
        <authorList>
            <person name="Saricaoglu S."/>
            <person name="Isik K."/>
        </authorList>
    </citation>
    <scope>NUCLEOTIDE SEQUENCE [LARGE SCALE GENOMIC DNA]</scope>
    <source>
        <strain evidence="2 3">DSM 43926</strain>
    </source>
</reference>
<dbReference type="RefSeq" id="WP_138672328.1">
    <property type="nucleotide sequence ID" value="NZ_VCKY01000222.1"/>
</dbReference>
<dbReference type="EMBL" id="VCKY01000222">
    <property type="protein sequence ID" value="TMR09665.1"/>
    <property type="molecule type" value="Genomic_DNA"/>
</dbReference>
<feature type="coiled-coil region" evidence="1">
    <location>
        <begin position="20"/>
        <end position="47"/>
    </location>
</feature>
<keyword evidence="1" id="KW-0175">Coiled coil</keyword>
<evidence type="ECO:0000313" key="2">
    <source>
        <dbReference type="EMBL" id="TMR09665.1"/>
    </source>
</evidence>
<dbReference type="AlphaFoldDB" id="A0A5S4F0T3"/>
<proteinExistence type="predicted"/>
<protein>
    <submittedName>
        <fullName evidence="2">Uncharacterized protein</fullName>
    </submittedName>
</protein>
<dbReference type="OrthoDB" id="3540340at2"/>
<gene>
    <name evidence="2" type="ORF">ETD86_42685</name>
</gene>
<keyword evidence="3" id="KW-1185">Reference proteome</keyword>